<dbReference type="Pfam" id="PF04381">
    <property type="entry name" value="RdgC"/>
    <property type="match status" value="1"/>
</dbReference>
<keyword evidence="2" id="KW-1185">Reference proteome</keyword>
<dbReference type="EMBL" id="CP041186">
    <property type="protein sequence ID" value="QDG53743.1"/>
    <property type="molecule type" value="Genomic_DNA"/>
</dbReference>
<accession>A0A5B8YBB4</accession>
<gene>
    <name evidence="1" type="ORF">FIV42_24260</name>
</gene>
<evidence type="ECO:0000313" key="2">
    <source>
        <dbReference type="Proteomes" id="UP000315995"/>
    </source>
</evidence>
<dbReference type="GO" id="GO:0006310">
    <property type="term" value="P:DNA recombination"/>
    <property type="evidence" value="ECO:0007669"/>
    <property type="project" value="InterPro"/>
</dbReference>
<dbReference type="Proteomes" id="UP000315995">
    <property type="component" value="Chromosome"/>
</dbReference>
<proteinExistence type="predicted"/>
<organism evidence="1 2">
    <name type="scientific">Persicimonas caeni</name>
    <dbReference type="NCBI Taxonomy" id="2292766"/>
    <lineage>
        <taxon>Bacteria</taxon>
        <taxon>Deltaproteobacteria</taxon>
        <taxon>Bradymonadales</taxon>
        <taxon>Bradymonadaceae</taxon>
        <taxon>Persicimonas</taxon>
    </lineage>
</organism>
<dbReference type="InterPro" id="IPR007476">
    <property type="entry name" value="RdgC"/>
</dbReference>
<reference evidence="1 2" key="1">
    <citation type="submission" date="2019-06" db="EMBL/GenBank/DDBJ databases">
        <title>Persicimonas caeni gen. nov., sp. nov., a predatory bacterium isolated from solar saltern.</title>
        <authorList>
            <person name="Wang S."/>
        </authorList>
    </citation>
    <scope>NUCLEOTIDE SEQUENCE [LARGE SCALE GENOMIC DNA]</scope>
    <source>
        <strain evidence="1 2">YN101</strain>
    </source>
</reference>
<dbReference type="RefSeq" id="WP_141200197.1">
    <property type="nucleotide sequence ID" value="NZ_CP041186.1"/>
</dbReference>
<sequence length="208" mass="24482">MGAISGTLTYKLFYVQGELPSDWKDRFVQNVQHHAFEPLKPEDEDEESMGWVIIDRPLHTNFDLYSMLFNHFINLSLRQDRYVVPGAMLNAHLAEATREYMRENEKKKLSKFEKNDLKEMVKRRLKEQQLPRMRIVDMSWDINAGRVRFWSHSNKMCELFQGFFEDTFGLKLLPANPYINAVELGLEPEEVEVLQAVEPSNFVGRKPQ</sequence>
<accession>A0A4Y6PZQ0</accession>
<name>A0A4Y6PZQ0_PERCE</name>
<dbReference type="AlphaFoldDB" id="A0A4Y6PZQ0"/>
<evidence type="ECO:0000313" key="1">
    <source>
        <dbReference type="EMBL" id="QDG53743.1"/>
    </source>
</evidence>
<dbReference type="OrthoDB" id="9793997at2"/>
<protein>
    <submittedName>
        <fullName evidence="1">Uncharacterized protein</fullName>
    </submittedName>
</protein>